<reference evidence="7 8" key="1">
    <citation type="submission" date="2024-05" db="EMBL/GenBank/DDBJ databases">
        <authorList>
            <person name="Wallberg A."/>
        </authorList>
    </citation>
    <scope>NUCLEOTIDE SEQUENCE [LARGE SCALE GENOMIC DNA]</scope>
</reference>
<dbReference type="InterPro" id="IPR001876">
    <property type="entry name" value="Znf_RanBP2"/>
</dbReference>
<feature type="non-terminal residue" evidence="7">
    <location>
        <position position="1"/>
    </location>
</feature>
<evidence type="ECO:0000256" key="4">
    <source>
        <dbReference type="PROSITE-ProRule" id="PRU00322"/>
    </source>
</evidence>
<gene>
    <name evidence="7" type="ORF">MNOR_LOCUS251</name>
</gene>
<keyword evidence="2 4" id="KW-0863">Zinc-finger</keyword>
<evidence type="ECO:0000259" key="6">
    <source>
        <dbReference type="PROSITE" id="PS50199"/>
    </source>
</evidence>
<keyword evidence="3" id="KW-0862">Zinc</keyword>
<feature type="region of interest" description="Disordered" evidence="5">
    <location>
        <begin position="396"/>
        <end position="443"/>
    </location>
</feature>
<evidence type="ECO:0000313" key="8">
    <source>
        <dbReference type="Proteomes" id="UP001497623"/>
    </source>
</evidence>
<evidence type="ECO:0000256" key="3">
    <source>
        <dbReference type="ARBA" id="ARBA00022833"/>
    </source>
</evidence>
<dbReference type="AlphaFoldDB" id="A0AAV2PJ84"/>
<name>A0AAV2PJ84_MEGNR</name>
<dbReference type="SMART" id="SM00547">
    <property type="entry name" value="ZnF_RBZ"/>
    <property type="match status" value="2"/>
</dbReference>
<feature type="domain" description="RanBP2-type" evidence="6">
    <location>
        <begin position="93"/>
        <end position="122"/>
    </location>
</feature>
<evidence type="ECO:0000256" key="2">
    <source>
        <dbReference type="ARBA" id="ARBA00022771"/>
    </source>
</evidence>
<dbReference type="Proteomes" id="UP001497623">
    <property type="component" value="Unassembled WGS sequence"/>
</dbReference>
<dbReference type="PANTHER" id="PTHR23111:SF40">
    <property type="entry name" value="RNA-BINDING PROTEIN INVOLVED IN HETEROCHROMATIN ASSEMBLY-RELATED"/>
    <property type="match status" value="1"/>
</dbReference>
<feature type="compositionally biased region" description="Acidic residues" evidence="5">
    <location>
        <begin position="397"/>
        <end position="409"/>
    </location>
</feature>
<dbReference type="Gene3D" id="4.10.1060.10">
    <property type="entry name" value="Zinc finger, RanBP2-type"/>
    <property type="match status" value="2"/>
</dbReference>
<accession>A0AAV2PJ84</accession>
<evidence type="ECO:0000256" key="5">
    <source>
        <dbReference type="SAM" id="MobiDB-lite"/>
    </source>
</evidence>
<proteinExistence type="predicted"/>
<dbReference type="InterPro" id="IPR036443">
    <property type="entry name" value="Znf_RanBP2_sf"/>
</dbReference>
<keyword evidence="1" id="KW-0479">Metal-binding</keyword>
<dbReference type="PANTHER" id="PTHR23111">
    <property type="entry name" value="ZINC FINGER PROTEIN"/>
    <property type="match status" value="1"/>
</dbReference>
<dbReference type="GO" id="GO:0008270">
    <property type="term" value="F:zinc ion binding"/>
    <property type="evidence" value="ECO:0007669"/>
    <property type="project" value="UniProtKB-KW"/>
</dbReference>
<dbReference type="GO" id="GO:0003729">
    <property type="term" value="F:mRNA binding"/>
    <property type="evidence" value="ECO:0007669"/>
    <property type="project" value="TreeGrafter"/>
</dbReference>
<feature type="non-terminal residue" evidence="7">
    <location>
        <position position="462"/>
    </location>
</feature>
<keyword evidence="8" id="KW-1185">Reference proteome</keyword>
<feature type="domain" description="RanBP2-type" evidence="6">
    <location>
        <begin position="49"/>
        <end position="78"/>
    </location>
</feature>
<dbReference type="SUPFAM" id="SSF90209">
    <property type="entry name" value="Ran binding protein zinc finger-like"/>
    <property type="match status" value="2"/>
</dbReference>
<comment type="caution">
    <text evidence="7">The sequence shown here is derived from an EMBL/GenBank/DDBJ whole genome shotgun (WGS) entry which is preliminary data.</text>
</comment>
<dbReference type="EMBL" id="CAXKWB010000048">
    <property type="protein sequence ID" value="CAL4058807.1"/>
    <property type="molecule type" value="Genomic_DNA"/>
</dbReference>
<evidence type="ECO:0000313" key="7">
    <source>
        <dbReference type="EMBL" id="CAL4058807.1"/>
    </source>
</evidence>
<organism evidence="7 8">
    <name type="scientific">Meganyctiphanes norvegica</name>
    <name type="common">Northern krill</name>
    <name type="synonym">Thysanopoda norvegica</name>
    <dbReference type="NCBI Taxonomy" id="48144"/>
    <lineage>
        <taxon>Eukaryota</taxon>
        <taxon>Metazoa</taxon>
        <taxon>Ecdysozoa</taxon>
        <taxon>Arthropoda</taxon>
        <taxon>Crustacea</taxon>
        <taxon>Multicrustacea</taxon>
        <taxon>Malacostraca</taxon>
        <taxon>Eumalacostraca</taxon>
        <taxon>Eucarida</taxon>
        <taxon>Euphausiacea</taxon>
        <taxon>Euphausiidae</taxon>
        <taxon>Meganyctiphanes</taxon>
    </lineage>
</organism>
<sequence length="462" mass="52722">VVASQALQSLVVLGVQCSSSRLDCGTPVLSLCRCGMNRVGYGGSGGSGRSHDWKCGSCQFSNFAFRDICLKCNSSKGDGISSGGGGRSGGSSRSRDWECGSCQFSNFAFREKCLNCNISKPNGEKKNGTLLLPPRNLQSSGRVYYTWKPNDIYEVFPLYLNSEFNEEELMGYTHLDNLSHVEHFEDFEFSQEQRKFFPYELSYMSNSHLHDLKVMWFGPKKNASIHNWYGNVSYTVSMGDFMNLMKAGSINIYFVEIVDFKFLSVSRYLFSYKEHDLDHYNPTERGGTWYVDSHGDHNFLESLRRFNASEDVKSLTHELEIMLELRNADYSKLFNLCKTEAVNHSDANEMNDDGRPKRMRCKKYYTSDCGEMKEMCPSSWSVRHTEKQMNKIKQENIDSDLDSDSESDALNDSIPYSPSKKRFLSLDSDSDSDSMPDSPSKKYKNVIKHYEDLRIEGYSRAI</sequence>
<dbReference type="PROSITE" id="PS01358">
    <property type="entry name" value="ZF_RANBP2_1"/>
    <property type="match status" value="2"/>
</dbReference>
<protein>
    <recommendedName>
        <fullName evidence="6">RanBP2-type domain-containing protein</fullName>
    </recommendedName>
</protein>
<evidence type="ECO:0000256" key="1">
    <source>
        <dbReference type="ARBA" id="ARBA00022723"/>
    </source>
</evidence>
<dbReference type="PROSITE" id="PS50199">
    <property type="entry name" value="ZF_RANBP2_2"/>
    <property type="match status" value="2"/>
</dbReference>